<dbReference type="EMBL" id="JAXBLV010000218">
    <property type="protein sequence ID" value="MDY3562592.1"/>
    <property type="molecule type" value="Genomic_DNA"/>
</dbReference>
<sequence length="281" mass="31230">MKRYGVGAVLFGFALSLAGCGPEKALPTDLLKSGSGPVQSTVPTKSDPEALAVIDQAVKAFTGGKPELLAKGKYCRVATEGLMYSVVSSTPSIEATRAIDAAWPDKIHFTNNGQGPENKMAVESWLRRPEFVVVHNGAEHRPANPAEWEQNLASDFVGQVWMAFLLPPTDPKAVVFEPQTITLEHRDLKLVKLSLREHPVYQLYFDAKSSALVRVEYTITETGVPRRTTMIFSDHKPGPDGLLLPYRLECLHNKSVVEKWAVKKWEFPETIKDDEFMPKKK</sequence>
<comment type="caution">
    <text evidence="1">The sequence shown here is derived from an EMBL/GenBank/DDBJ whole genome shotgun (WGS) entry which is preliminary data.</text>
</comment>
<dbReference type="Proteomes" id="UP001272242">
    <property type="component" value="Unassembled WGS sequence"/>
</dbReference>
<keyword evidence="2" id="KW-1185">Reference proteome</keyword>
<gene>
    <name evidence="1" type="ORF">R5W23_004058</name>
</gene>
<dbReference type="RefSeq" id="WP_320688904.1">
    <property type="nucleotide sequence ID" value="NZ_JAXBLV010000218.1"/>
</dbReference>
<evidence type="ECO:0000313" key="1">
    <source>
        <dbReference type="EMBL" id="MDY3562592.1"/>
    </source>
</evidence>
<accession>A0ABU5F784</accession>
<evidence type="ECO:0000313" key="2">
    <source>
        <dbReference type="Proteomes" id="UP001272242"/>
    </source>
</evidence>
<protein>
    <recommendedName>
        <fullName evidence="3">Outer membrane lipoprotein-sorting protein</fullName>
    </recommendedName>
</protein>
<name>A0ABU5F784_9BACT</name>
<dbReference type="PROSITE" id="PS51257">
    <property type="entry name" value="PROKAR_LIPOPROTEIN"/>
    <property type="match status" value="1"/>
</dbReference>
<organism evidence="1 2">
    <name type="scientific">Gemmata algarum</name>
    <dbReference type="NCBI Taxonomy" id="2975278"/>
    <lineage>
        <taxon>Bacteria</taxon>
        <taxon>Pseudomonadati</taxon>
        <taxon>Planctomycetota</taxon>
        <taxon>Planctomycetia</taxon>
        <taxon>Gemmatales</taxon>
        <taxon>Gemmataceae</taxon>
        <taxon>Gemmata</taxon>
    </lineage>
</organism>
<proteinExistence type="predicted"/>
<reference evidence="2" key="1">
    <citation type="journal article" date="2023" name="Mar. Drugs">
        <title>Gemmata algarum, a Novel Planctomycete Isolated from an Algal Mat, Displays Antimicrobial Activity.</title>
        <authorList>
            <person name="Kumar G."/>
            <person name="Kallscheuer N."/>
            <person name="Kashif M."/>
            <person name="Ahamad S."/>
            <person name="Jagadeeshwari U."/>
            <person name="Pannikurungottu S."/>
            <person name="Haufschild T."/>
            <person name="Kabuu M."/>
            <person name="Sasikala C."/>
            <person name="Jogler C."/>
            <person name="Ramana C."/>
        </authorList>
    </citation>
    <scope>NUCLEOTIDE SEQUENCE [LARGE SCALE GENOMIC DNA]</scope>
    <source>
        <strain evidence="2">JC673</strain>
    </source>
</reference>
<evidence type="ECO:0008006" key="3">
    <source>
        <dbReference type="Google" id="ProtNLM"/>
    </source>
</evidence>